<accession>A0AAV9EY15</accession>
<evidence type="ECO:0000313" key="2">
    <source>
        <dbReference type="Proteomes" id="UP001180020"/>
    </source>
</evidence>
<dbReference type="Pfam" id="PF03140">
    <property type="entry name" value="DUF247"/>
    <property type="match status" value="1"/>
</dbReference>
<comment type="caution">
    <text evidence="1">The sequence shown here is derived from an EMBL/GenBank/DDBJ whole genome shotgun (WGS) entry which is preliminary data.</text>
</comment>
<dbReference type="PANTHER" id="PTHR31549">
    <property type="entry name" value="PROTEIN, PUTATIVE (DUF247)-RELATED-RELATED"/>
    <property type="match status" value="1"/>
</dbReference>
<protein>
    <submittedName>
        <fullName evidence="1">UPF0481 protein</fullName>
    </submittedName>
</protein>
<dbReference type="Proteomes" id="UP001180020">
    <property type="component" value="Unassembled WGS sequence"/>
</dbReference>
<reference evidence="1" key="2">
    <citation type="submission" date="2023-06" db="EMBL/GenBank/DDBJ databases">
        <authorList>
            <person name="Ma L."/>
            <person name="Liu K.-W."/>
            <person name="Li Z."/>
            <person name="Hsiao Y.-Y."/>
            <person name="Qi Y."/>
            <person name="Fu T."/>
            <person name="Tang G."/>
            <person name="Zhang D."/>
            <person name="Sun W.-H."/>
            <person name="Liu D.-K."/>
            <person name="Li Y."/>
            <person name="Chen G.-Z."/>
            <person name="Liu X.-D."/>
            <person name="Liao X.-Y."/>
            <person name="Jiang Y.-T."/>
            <person name="Yu X."/>
            <person name="Hao Y."/>
            <person name="Huang J."/>
            <person name="Zhao X.-W."/>
            <person name="Ke S."/>
            <person name="Chen Y.-Y."/>
            <person name="Wu W.-L."/>
            <person name="Hsu J.-L."/>
            <person name="Lin Y.-F."/>
            <person name="Huang M.-D."/>
            <person name="Li C.-Y."/>
            <person name="Huang L."/>
            <person name="Wang Z.-W."/>
            <person name="Zhao X."/>
            <person name="Zhong W.-Y."/>
            <person name="Peng D.-H."/>
            <person name="Ahmad S."/>
            <person name="Lan S."/>
            <person name="Zhang J.-S."/>
            <person name="Tsai W.-C."/>
            <person name="Van De Peer Y."/>
            <person name="Liu Z.-J."/>
        </authorList>
    </citation>
    <scope>NUCLEOTIDE SEQUENCE</scope>
    <source>
        <strain evidence="1">CP</strain>
        <tissue evidence="1">Leaves</tissue>
    </source>
</reference>
<gene>
    <name evidence="1" type="ORF">QJS10_CPB04g01420</name>
</gene>
<dbReference type="EMBL" id="JAUJYO010000004">
    <property type="protein sequence ID" value="KAK1318446.1"/>
    <property type="molecule type" value="Genomic_DNA"/>
</dbReference>
<evidence type="ECO:0000313" key="1">
    <source>
        <dbReference type="EMBL" id="KAK1318446.1"/>
    </source>
</evidence>
<reference evidence="1" key="1">
    <citation type="journal article" date="2023" name="Nat. Commun.">
        <title>Diploid and tetraploid genomes of Acorus and the evolution of monocots.</title>
        <authorList>
            <person name="Ma L."/>
            <person name="Liu K.W."/>
            <person name="Li Z."/>
            <person name="Hsiao Y.Y."/>
            <person name="Qi Y."/>
            <person name="Fu T."/>
            <person name="Tang G.D."/>
            <person name="Zhang D."/>
            <person name="Sun W.H."/>
            <person name="Liu D.K."/>
            <person name="Li Y."/>
            <person name="Chen G.Z."/>
            <person name="Liu X.D."/>
            <person name="Liao X.Y."/>
            <person name="Jiang Y.T."/>
            <person name="Yu X."/>
            <person name="Hao Y."/>
            <person name="Huang J."/>
            <person name="Zhao X.W."/>
            <person name="Ke S."/>
            <person name="Chen Y.Y."/>
            <person name="Wu W.L."/>
            <person name="Hsu J.L."/>
            <person name="Lin Y.F."/>
            <person name="Huang M.D."/>
            <person name="Li C.Y."/>
            <person name="Huang L."/>
            <person name="Wang Z.W."/>
            <person name="Zhao X."/>
            <person name="Zhong W.Y."/>
            <person name="Peng D.H."/>
            <person name="Ahmad S."/>
            <person name="Lan S."/>
            <person name="Zhang J.S."/>
            <person name="Tsai W.C."/>
            <person name="Van de Peer Y."/>
            <person name="Liu Z.J."/>
        </authorList>
    </citation>
    <scope>NUCLEOTIDE SEQUENCE</scope>
    <source>
        <strain evidence="1">CP</strain>
    </source>
</reference>
<dbReference type="PANTHER" id="PTHR31549:SF277">
    <property type="entry name" value="OS08G0167400 PROTEIN"/>
    <property type="match status" value="1"/>
</dbReference>
<proteinExistence type="predicted"/>
<sequence>MDSHQTIDEAQWIISIRKTLTQELEDDDGGGDDDNIAIRVSIYAVPKPLMATKPEAYIPQQVSIGPYHQHQLELYEMERYKLYATRRVQKQVPNLSFEGFIERFVKLNRMFRASYHRYLDSSDEALAWLMFLDGSYLLEYLQAFATNVLKDLTHVPTGKISHVIDQTGKKSTHNVVLRDIIMLENQIPLFILKELIELVYNEKSNEVFASILSGFCRKLSHFHNAGDLTLGEELLGREHLLELLYNLALSTTEPPLIEEFLIPSVTKLSKAGVTLFATVGDLSSIALDHNSATLYLPRITLNENLEVILRNLVAFEATTTSEAFMLTRYIELMNGIINSEEDVKLLGERRIVHNQLKSDREVVDLWKGMSKTVKLTRAARIDQVIEGVNGYYEKSWRVQTGRFMSSLDE</sequence>
<dbReference type="AlphaFoldDB" id="A0AAV9EY15"/>
<name>A0AAV9EY15_ACOCL</name>
<keyword evidence="2" id="KW-1185">Reference proteome</keyword>
<organism evidence="1 2">
    <name type="scientific">Acorus calamus</name>
    <name type="common">Sweet flag</name>
    <dbReference type="NCBI Taxonomy" id="4465"/>
    <lineage>
        <taxon>Eukaryota</taxon>
        <taxon>Viridiplantae</taxon>
        <taxon>Streptophyta</taxon>
        <taxon>Embryophyta</taxon>
        <taxon>Tracheophyta</taxon>
        <taxon>Spermatophyta</taxon>
        <taxon>Magnoliopsida</taxon>
        <taxon>Liliopsida</taxon>
        <taxon>Acoraceae</taxon>
        <taxon>Acorus</taxon>
    </lineage>
</organism>
<dbReference type="InterPro" id="IPR004158">
    <property type="entry name" value="DUF247_pln"/>
</dbReference>